<sequence>MEHHQLPEYRKLASEPIQLHIPTTTNPNSSYPPSPEHSHNARVETFFGFIKDPLDATLLVEACVQGLLKPVTTITGSTCSNIRSGTTIVFLESSADNSRLRFRDGRSWTSSKLSNGFLLYRETESDKVPVDKRNLERREKSTLFSSSNVRNGTRLVVNGLAKRTISLTGSDGNRYRVINYFLSLMCIIIIQLSWAISCLDISKSRSRFWAERVLTRLLKQNAIGVVGDQETSSEELKRFINEVKKYGGTGMVMQVDWFRRNPGWADSPCFLAPLR</sequence>
<dbReference type="Proteomes" id="UP000193642">
    <property type="component" value="Unassembled WGS sequence"/>
</dbReference>
<evidence type="ECO:0000313" key="4">
    <source>
        <dbReference type="Proteomes" id="UP000193642"/>
    </source>
</evidence>
<evidence type="ECO:0000256" key="1">
    <source>
        <dbReference type="SAM" id="MobiDB-lite"/>
    </source>
</evidence>
<dbReference type="Pfam" id="PF09729">
    <property type="entry name" value="Gti1_Pac2"/>
    <property type="match status" value="1"/>
</dbReference>
<dbReference type="InterPro" id="IPR018608">
    <property type="entry name" value="Gti1/Pac2"/>
</dbReference>
<dbReference type="EMBL" id="MCGO01000001">
    <property type="protein sequence ID" value="ORY53887.1"/>
    <property type="molecule type" value="Genomic_DNA"/>
</dbReference>
<evidence type="ECO:0000313" key="3">
    <source>
        <dbReference type="EMBL" id="ORY53887.1"/>
    </source>
</evidence>
<gene>
    <name evidence="3" type="ORF">BCR33DRAFT_711224</name>
</gene>
<feature type="region of interest" description="Disordered" evidence="1">
    <location>
        <begin position="16"/>
        <end position="38"/>
    </location>
</feature>
<reference evidence="3 4" key="1">
    <citation type="submission" date="2016-07" db="EMBL/GenBank/DDBJ databases">
        <title>Pervasive Adenine N6-methylation of Active Genes in Fungi.</title>
        <authorList>
            <consortium name="DOE Joint Genome Institute"/>
            <person name="Mondo S.J."/>
            <person name="Dannebaum R.O."/>
            <person name="Kuo R.C."/>
            <person name="Labutti K."/>
            <person name="Haridas S."/>
            <person name="Kuo A."/>
            <person name="Salamov A."/>
            <person name="Ahrendt S.R."/>
            <person name="Lipzen A."/>
            <person name="Sullivan W."/>
            <person name="Andreopoulos W.B."/>
            <person name="Clum A."/>
            <person name="Lindquist E."/>
            <person name="Daum C."/>
            <person name="Ramamoorthy G.K."/>
            <person name="Gryganskyi A."/>
            <person name="Culley D."/>
            <person name="Magnuson J.K."/>
            <person name="James T.Y."/>
            <person name="O'Malley M.A."/>
            <person name="Stajich J.E."/>
            <person name="Spatafora J.W."/>
            <person name="Visel A."/>
            <person name="Grigoriev I.V."/>
        </authorList>
    </citation>
    <scope>NUCLEOTIDE SEQUENCE [LARGE SCALE GENOMIC DNA]</scope>
    <source>
        <strain evidence="3 4">JEL800</strain>
    </source>
</reference>
<keyword evidence="2" id="KW-0472">Membrane</keyword>
<proteinExistence type="predicted"/>
<dbReference type="GO" id="GO:0003677">
    <property type="term" value="F:DNA binding"/>
    <property type="evidence" value="ECO:0007669"/>
    <property type="project" value="TreeGrafter"/>
</dbReference>
<keyword evidence="4" id="KW-1185">Reference proteome</keyword>
<dbReference type="PANTHER" id="PTHR28027">
    <property type="entry name" value="TRANSCRIPTIONAL REGULATOR MIT1"/>
    <property type="match status" value="1"/>
</dbReference>
<organism evidence="3 4">
    <name type="scientific">Rhizoclosmatium globosum</name>
    <dbReference type="NCBI Taxonomy" id="329046"/>
    <lineage>
        <taxon>Eukaryota</taxon>
        <taxon>Fungi</taxon>
        <taxon>Fungi incertae sedis</taxon>
        <taxon>Chytridiomycota</taxon>
        <taxon>Chytridiomycota incertae sedis</taxon>
        <taxon>Chytridiomycetes</taxon>
        <taxon>Chytridiales</taxon>
        <taxon>Chytriomycetaceae</taxon>
        <taxon>Rhizoclosmatium</taxon>
    </lineage>
</organism>
<keyword evidence="2" id="KW-1133">Transmembrane helix</keyword>
<feature type="transmembrane region" description="Helical" evidence="2">
    <location>
        <begin position="180"/>
        <end position="199"/>
    </location>
</feature>
<dbReference type="AlphaFoldDB" id="A0A1Y2D3U1"/>
<dbReference type="OrthoDB" id="5572844at2759"/>
<protein>
    <submittedName>
        <fullName evidence="3">Uncharacterized protein</fullName>
    </submittedName>
</protein>
<comment type="caution">
    <text evidence="3">The sequence shown here is derived from an EMBL/GenBank/DDBJ whole genome shotgun (WGS) entry which is preliminary data.</text>
</comment>
<keyword evidence="2" id="KW-0812">Transmembrane</keyword>
<accession>A0A1Y2D3U1</accession>
<name>A0A1Y2D3U1_9FUNG</name>
<dbReference type="PANTHER" id="PTHR28027:SF1">
    <property type="entry name" value="CAMP INDEPENDENT REGULATORY PROTEIN (AFU_ORTHOLOGUE AFUA_3G09640)"/>
    <property type="match status" value="1"/>
</dbReference>
<evidence type="ECO:0000256" key="2">
    <source>
        <dbReference type="SAM" id="Phobius"/>
    </source>
</evidence>